<organism evidence="4 5">
    <name type="scientific">Cucurbita argyrosperma subsp. sororia</name>
    <dbReference type="NCBI Taxonomy" id="37648"/>
    <lineage>
        <taxon>Eukaryota</taxon>
        <taxon>Viridiplantae</taxon>
        <taxon>Streptophyta</taxon>
        <taxon>Embryophyta</taxon>
        <taxon>Tracheophyta</taxon>
        <taxon>Spermatophyta</taxon>
        <taxon>Magnoliopsida</taxon>
        <taxon>eudicotyledons</taxon>
        <taxon>Gunneridae</taxon>
        <taxon>Pentapetalae</taxon>
        <taxon>rosids</taxon>
        <taxon>fabids</taxon>
        <taxon>Cucurbitales</taxon>
        <taxon>Cucurbitaceae</taxon>
        <taxon>Cucurbiteae</taxon>
        <taxon>Cucurbita</taxon>
    </lineage>
</organism>
<protein>
    <submittedName>
        <fullName evidence="4">Melanoma-associated antigen E1</fullName>
    </submittedName>
</protein>
<keyword evidence="5" id="KW-1185">Reference proteome</keyword>
<dbReference type="Proteomes" id="UP000685013">
    <property type="component" value="Chromosome 15"/>
</dbReference>
<feature type="non-terminal residue" evidence="4">
    <location>
        <position position="1"/>
    </location>
</feature>
<dbReference type="AlphaFoldDB" id="A0AAV6MAP2"/>
<proteinExistence type="predicted"/>
<sequence length="508" mass="54163">MAREEMLRNHPSHPRHVLELKNYMEPYTCNGCKEKGFGPRYRCEKCDFDLHKPCTYDRVESVSHEFFPGSRFKFMRNPPKPCHPECRVRCDACRKSIEGFVFHCEEDDLDIHPCCYDLKTSYRFEDVEFNLHKKVEGKCIWCKRTSLEDGGDDNGWSYMSECGDYHVHVACVAEMVLEALPRIQRSSGGNSIRSTTSAGGSIRRTTSTGGGSSIRSTTIAGDGSSIRSTTGAGDDYRLRRTTDAGGGSSIWSTTGAGSGKSLRRTTDAGGGSSIWRTTGAGDGSSIRSTTGVGGSYSLRRTTDADGGSSLRRTNDAGGGSSIWSTTGAGSGYSLRRTTDAGDVSSIRSTTGVGGSYSLRRTTDADGGSSIRSTIGAGGGGSSLRRTNDARGGSSIRSTIDIGGGCSLRRTTGADGGYSLRRTIGAGEGRGCSLRRTTGGGDGCIRSTTSATQLMTMKGNPKEIEAGRRANGGGKKFRKIVKLIVKALISIIIGDPTMMLATLFLDLIP</sequence>
<evidence type="ECO:0000313" key="5">
    <source>
        <dbReference type="Proteomes" id="UP000685013"/>
    </source>
</evidence>
<dbReference type="EMBL" id="JAGKQH010000015">
    <property type="protein sequence ID" value="KAG6578702.1"/>
    <property type="molecule type" value="Genomic_DNA"/>
</dbReference>
<evidence type="ECO:0000259" key="3">
    <source>
        <dbReference type="PROSITE" id="PS50081"/>
    </source>
</evidence>
<gene>
    <name evidence="4" type="primary">MAGEE1</name>
    <name evidence="4" type="ORF">SDJN03_23150</name>
</gene>
<name>A0AAV6MAP2_9ROSI</name>
<accession>A0AAV6MAP2</accession>
<evidence type="ECO:0000256" key="2">
    <source>
        <dbReference type="SAM" id="MobiDB-lite"/>
    </source>
</evidence>
<reference evidence="4 5" key="1">
    <citation type="journal article" date="2021" name="Hortic Res">
        <title>The domestication of Cucurbita argyrosperma as revealed by the genome of its wild relative.</title>
        <authorList>
            <person name="Barrera-Redondo J."/>
            <person name="Sanchez-de la Vega G."/>
            <person name="Aguirre-Liguori J.A."/>
            <person name="Castellanos-Morales G."/>
            <person name="Gutierrez-Guerrero Y.T."/>
            <person name="Aguirre-Dugua X."/>
            <person name="Aguirre-Planter E."/>
            <person name="Tenaillon M.I."/>
            <person name="Lira-Saade R."/>
            <person name="Eguiarte L.E."/>
        </authorList>
    </citation>
    <scope>NUCLEOTIDE SEQUENCE [LARGE SCALE GENOMIC DNA]</scope>
    <source>
        <strain evidence="4">JBR-2021</strain>
    </source>
</reference>
<comment type="caution">
    <text evidence="4">The sequence shown here is derived from an EMBL/GenBank/DDBJ whole genome shotgun (WGS) entry which is preliminary data.</text>
</comment>
<feature type="domain" description="Phorbol-ester/DAG-type" evidence="3">
    <location>
        <begin position="15"/>
        <end position="62"/>
    </location>
</feature>
<dbReference type="PROSITE" id="PS50081">
    <property type="entry name" value="ZF_DAG_PE_2"/>
    <property type="match status" value="1"/>
</dbReference>
<evidence type="ECO:0000313" key="4">
    <source>
        <dbReference type="EMBL" id="KAG6578702.1"/>
    </source>
</evidence>
<dbReference type="PANTHER" id="PTHR46477:SF5">
    <property type="entry name" value="PHORBOL-ESTER_DAG-TYPE DOMAIN-CONTAINING PROTEIN"/>
    <property type="match status" value="1"/>
</dbReference>
<feature type="compositionally biased region" description="Low complexity" evidence="2">
    <location>
        <begin position="193"/>
        <end position="221"/>
    </location>
</feature>
<feature type="region of interest" description="Disordered" evidence="2">
    <location>
        <begin position="186"/>
        <end position="394"/>
    </location>
</feature>
<dbReference type="InterPro" id="IPR004146">
    <property type="entry name" value="DC1"/>
</dbReference>
<dbReference type="Pfam" id="PF03107">
    <property type="entry name" value="C1_2"/>
    <property type="match status" value="1"/>
</dbReference>
<dbReference type="InterPro" id="IPR002219">
    <property type="entry name" value="PKC_DAG/PE"/>
</dbReference>
<evidence type="ECO:0000256" key="1">
    <source>
        <dbReference type="ARBA" id="ARBA00022737"/>
    </source>
</evidence>
<keyword evidence="1" id="KW-0677">Repeat</keyword>
<dbReference type="PANTHER" id="PTHR46477">
    <property type="entry name" value="CYSTEINE/HISTIDINE-RICH C1 DOMAIN FAMILY PROTEIN"/>
    <property type="match status" value="1"/>
</dbReference>